<reference evidence="2" key="2">
    <citation type="submission" date="2023-06" db="EMBL/GenBank/DDBJ databases">
        <authorList>
            <consortium name="Lawrence Berkeley National Laboratory"/>
            <person name="Haridas S."/>
            <person name="Hensen N."/>
            <person name="Bonometti L."/>
            <person name="Westerberg I."/>
            <person name="Brannstrom I.O."/>
            <person name="Guillou S."/>
            <person name="Cros-Aarteil S."/>
            <person name="Calhoun S."/>
            <person name="Kuo A."/>
            <person name="Mondo S."/>
            <person name="Pangilinan J."/>
            <person name="Riley R."/>
            <person name="LaButti K."/>
            <person name="Andreopoulos B."/>
            <person name="Lipzen A."/>
            <person name="Chen C."/>
            <person name="Yanf M."/>
            <person name="Daum C."/>
            <person name="Ng V."/>
            <person name="Clum A."/>
            <person name="Steindorff A."/>
            <person name="Ohm R."/>
            <person name="Martin F."/>
            <person name="Silar P."/>
            <person name="Natvig D."/>
            <person name="Lalanne C."/>
            <person name="Gautier V."/>
            <person name="Ament-velasquez S.L."/>
            <person name="Kruys A."/>
            <person name="Hutchinson M.I."/>
            <person name="Powell A.J."/>
            <person name="Barry K."/>
            <person name="Miller A.N."/>
            <person name="Grigoriev I.V."/>
            <person name="Debuchy R."/>
            <person name="Gladieux P."/>
            <person name="Thoren M.H."/>
            <person name="Johannesson H."/>
        </authorList>
    </citation>
    <scope>NUCLEOTIDE SEQUENCE</scope>
    <source>
        <strain evidence="2">CBS 232.78</strain>
    </source>
</reference>
<dbReference type="AlphaFoldDB" id="A0AAE0N942"/>
<evidence type="ECO:0000313" key="2">
    <source>
        <dbReference type="EMBL" id="KAK3374820.1"/>
    </source>
</evidence>
<evidence type="ECO:0000313" key="3">
    <source>
        <dbReference type="Proteomes" id="UP001285441"/>
    </source>
</evidence>
<reference evidence="2" key="1">
    <citation type="journal article" date="2023" name="Mol. Phylogenet. Evol.">
        <title>Genome-scale phylogeny and comparative genomics of the fungal order Sordariales.</title>
        <authorList>
            <person name="Hensen N."/>
            <person name="Bonometti L."/>
            <person name="Westerberg I."/>
            <person name="Brannstrom I.O."/>
            <person name="Guillou S."/>
            <person name="Cros-Aarteil S."/>
            <person name="Calhoun S."/>
            <person name="Haridas S."/>
            <person name="Kuo A."/>
            <person name="Mondo S."/>
            <person name="Pangilinan J."/>
            <person name="Riley R."/>
            <person name="LaButti K."/>
            <person name="Andreopoulos B."/>
            <person name="Lipzen A."/>
            <person name="Chen C."/>
            <person name="Yan M."/>
            <person name="Daum C."/>
            <person name="Ng V."/>
            <person name="Clum A."/>
            <person name="Steindorff A."/>
            <person name="Ohm R.A."/>
            <person name="Martin F."/>
            <person name="Silar P."/>
            <person name="Natvig D.O."/>
            <person name="Lalanne C."/>
            <person name="Gautier V."/>
            <person name="Ament-Velasquez S.L."/>
            <person name="Kruys A."/>
            <person name="Hutchinson M.I."/>
            <person name="Powell A.J."/>
            <person name="Barry K."/>
            <person name="Miller A.N."/>
            <person name="Grigoriev I.V."/>
            <person name="Debuchy R."/>
            <person name="Gladieux P."/>
            <person name="Hiltunen Thoren M."/>
            <person name="Johannesson H."/>
        </authorList>
    </citation>
    <scope>NUCLEOTIDE SEQUENCE</scope>
    <source>
        <strain evidence="2">CBS 232.78</strain>
    </source>
</reference>
<protein>
    <submittedName>
        <fullName evidence="2">Uncharacterized protein</fullName>
    </submittedName>
</protein>
<name>A0AAE0N942_9PEZI</name>
<feature type="compositionally biased region" description="Polar residues" evidence="1">
    <location>
        <begin position="208"/>
        <end position="218"/>
    </location>
</feature>
<sequence length="278" mass="29774">MIGIKTYFLTPGWSLDANSIVLGSIITNPSEPQLALFKPAPGDVDSPINATEDADFTSAVDPEMPGLFGTFLRVFGLGDEPSFHYDRTTVLSYSYRQLHSQWFVPSQGLKLKAVAQTNRVAQFARASGYEASVYMVTGLKTVKGACVTTTSGKGKGWRISLSVNADGTDVAPTVFAIKLTELKLSADGKISSADFRDGPRLGGDANADDSNATEQTAADVQGRLDKEFDEAVFTVTDGYDEEDNVPCRIIAPNPACIDLLTAGSARMNPRASFSLAQR</sequence>
<keyword evidence="3" id="KW-1185">Reference proteome</keyword>
<evidence type="ECO:0000256" key="1">
    <source>
        <dbReference type="SAM" id="MobiDB-lite"/>
    </source>
</evidence>
<dbReference type="EMBL" id="JAULSW010000007">
    <property type="protein sequence ID" value="KAK3374820.1"/>
    <property type="molecule type" value="Genomic_DNA"/>
</dbReference>
<proteinExistence type="predicted"/>
<dbReference type="Proteomes" id="UP001285441">
    <property type="component" value="Unassembled WGS sequence"/>
</dbReference>
<organism evidence="2 3">
    <name type="scientific">Podospora didyma</name>
    <dbReference type="NCBI Taxonomy" id="330526"/>
    <lineage>
        <taxon>Eukaryota</taxon>
        <taxon>Fungi</taxon>
        <taxon>Dikarya</taxon>
        <taxon>Ascomycota</taxon>
        <taxon>Pezizomycotina</taxon>
        <taxon>Sordariomycetes</taxon>
        <taxon>Sordariomycetidae</taxon>
        <taxon>Sordariales</taxon>
        <taxon>Podosporaceae</taxon>
        <taxon>Podospora</taxon>
    </lineage>
</organism>
<gene>
    <name evidence="2" type="ORF">B0H63DRAFT_480958</name>
</gene>
<accession>A0AAE0N942</accession>
<feature type="region of interest" description="Disordered" evidence="1">
    <location>
        <begin position="195"/>
        <end position="221"/>
    </location>
</feature>
<comment type="caution">
    <text evidence="2">The sequence shown here is derived from an EMBL/GenBank/DDBJ whole genome shotgun (WGS) entry which is preliminary data.</text>
</comment>